<dbReference type="PANTHER" id="PTHR43798:SF31">
    <property type="entry name" value="AB HYDROLASE SUPERFAMILY PROTEIN YCLE"/>
    <property type="match status" value="1"/>
</dbReference>
<dbReference type="Pfam" id="PF12697">
    <property type="entry name" value="Abhydrolase_6"/>
    <property type="match status" value="1"/>
</dbReference>
<dbReference type="PANTHER" id="PTHR43798">
    <property type="entry name" value="MONOACYLGLYCEROL LIPASE"/>
    <property type="match status" value="1"/>
</dbReference>
<dbReference type="EMBL" id="FPAU01000004">
    <property type="protein sequence ID" value="SFU05968.1"/>
    <property type="molecule type" value="Genomic_DNA"/>
</dbReference>
<reference evidence="4" key="1">
    <citation type="submission" date="2016-10" db="EMBL/GenBank/DDBJ databases">
        <authorList>
            <person name="Varghese N."/>
            <person name="Submissions S."/>
        </authorList>
    </citation>
    <scope>NUCLEOTIDE SEQUENCE [LARGE SCALE GENOMIC DNA]</scope>
    <source>
        <strain evidence="4">Ah-143</strain>
    </source>
</reference>
<evidence type="ECO:0000256" key="1">
    <source>
        <dbReference type="ARBA" id="ARBA00022801"/>
    </source>
</evidence>
<dbReference type="Proteomes" id="UP000199187">
    <property type="component" value="Unassembled WGS sequence"/>
</dbReference>
<organism evidence="3 4">
    <name type="scientific">Kosakonia arachidis</name>
    <dbReference type="NCBI Taxonomy" id="551989"/>
    <lineage>
        <taxon>Bacteria</taxon>
        <taxon>Pseudomonadati</taxon>
        <taxon>Pseudomonadota</taxon>
        <taxon>Gammaproteobacteria</taxon>
        <taxon>Enterobacterales</taxon>
        <taxon>Enterobacteriaceae</taxon>
        <taxon>Kosakonia</taxon>
    </lineage>
</organism>
<dbReference type="GO" id="GO:0016020">
    <property type="term" value="C:membrane"/>
    <property type="evidence" value="ECO:0007669"/>
    <property type="project" value="TreeGrafter"/>
</dbReference>
<sequence>MKLNVNGTQIQVKQQGSGELALVFLHYYGGSSRTWDVVAGALSAHYRTVAIDHRGWGESAKPESGYELATLAADAQAVISALNLQRYILVGHSMGGKVAQLIASHQPTGLEGMILVAPSPPSPMRLSQEERTLLTSAYSSRESVEYVIDHVLTAKKLSAAQREQVIEDSLKGSPQAKRAWPEVAMAEDITADVAAIKIPTMVILGERDKVERRPVLEAELLPRIPQAGMHIIPEAGHLLPLEASQELTEVIARFITYAL</sequence>
<dbReference type="InterPro" id="IPR050266">
    <property type="entry name" value="AB_hydrolase_sf"/>
</dbReference>
<gene>
    <name evidence="3" type="ORF">SAMN05192562_104342</name>
</gene>
<feature type="domain" description="AB hydrolase-1" evidence="2">
    <location>
        <begin position="22"/>
        <end position="247"/>
    </location>
</feature>
<keyword evidence="1" id="KW-0378">Hydrolase</keyword>
<accession>A0A1I7D2P8</accession>
<dbReference type="AlphaFoldDB" id="A0A1I7D2P8"/>
<proteinExistence type="predicted"/>
<dbReference type="GO" id="GO:0016787">
    <property type="term" value="F:hydrolase activity"/>
    <property type="evidence" value="ECO:0007669"/>
    <property type="project" value="UniProtKB-KW"/>
</dbReference>
<evidence type="ECO:0000313" key="4">
    <source>
        <dbReference type="Proteomes" id="UP000199187"/>
    </source>
</evidence>
<dbReference type="InterPro" id="IPR000073">
    <property type="entry name" value="AB_hydrolase_1"/>
</dbReference>
<evidence type="ECO:0000259" key="2">
    <source>
        <dbReference type="Pfam" id="PF12697"/>
    </source>
</evidence>
<name>A0A1I7D2P8_9ENTR</name>
<evidence type="ECO:0000313" key="3">
    <source>
        <dbReference type="EMBL" id="SFU05968.1"/>
    </source>
</evidence>
<dbReference type="Gene3D" id="3.40.50.1820">
    <property type="entry name" value="alpha/beta hydrolase"/>
    <property type="match status" value="1"/>
</dbReference>
<protein>
    <submittedName>
        <fullName evidence="3">Pimeloyl-ACP methyl ester carboxylesterase</fullName>
    </submittedName>
</protein>
<keyword evidence="4" id="KW-1185">Reference proteome</keyword>
<dbReference type="SUPFAM" id="SSF53474">
    <property type="entry name" value="alpha/beta-Hydrolases"/>
    <property type="match status" value="1"/>
</dbReference>
<dbReference type="RefSeq" id="WP_090123391.1">
    <property type="nucleotide sequence ID" value="NZ_CP045300.1"/>
</dbReference>
<dbReference type="InterPro" id="IPR029058">
    <property type="entry name" value="AB_hydrolase_fold"/>
</dbReference>
<dbReference type="OrthoDB" id="9780765at2"/>
<dbReference type="PRINTS" id="PR00111">
    <property type="entry name" value="ABHYDROLASE"/>
</dbReference>